<evidence type="ECO:0000256" key="8">
    <source>
        <dbReference type="ARBA" id="ARBA00022598"/>
    </source>
</evidence>
<evidence type="ECO:0000313" key="25">
    <source>
        <dbReference type="EMBL" id="WOO43554.1"/>
    </source>
</evidence>
<dbReference type="Pfam" id="PF02875">
    <property type="entry name" value="Mur_ligase_C"/>
    <property type="match status" value="1"/>
</dbReference>
<dbReference type="EMBL" id="CP136920">
    <property type="protein sequence ID" value="WOO43554.1"/>
    <property type="molecule type" value="Genomic_DNA"/>
</dbReference>
<keyword evidence="26" id="KW-1185">Reference proteome</keyword>
<dbReference type="GO" id="GO:0005737">
    <property type="term" value="C:cytoplasm"/>
    <property type="evidence" value="ECO:0007669"/>
    <property type="project" value="UniProtKB-SubCell"/>
</dbReference>
<feature type="transmembrane region" description="Helical" evidence="23">
    <location>
        <begin position="12"/>
        <end position="32"/>
    </location>
</feature>
<keyword evidence="15 22" id="KW-0133">Cell shape</keyword>
<dbReference type="RefSeq" id="WP_317836114.1">
    <property type="nucleotide sequence ID" value="NZ_CP136920.1"/>
</dbReference>
<evidence type="ECO:0000256" key="7">
    <source>
        <dbReference type="ARBA" id="ARBA00022490"/>
    </source>
</evidence>
<evidence type="ECO:0000256" key="3">
    <source>
        <dbReference type="ARBA" id="ARBA00004496"/>
    </source>
</evidence>
<dbReference type="HAMAP" id="MF_00037">
    <property type="entry name" value="MurB"/>
    <property type="match status" value="1"/>
</dbReference>
<comment type="pathway">
    <text evidence="4 22">Cell wall biogenesis; peptidoglycan biosynthesis.</text>
</comment>
<dbReference type="InterPro" id="IPR004101">
    <property type="entry name" value="Mur_ligase_C"/>
</dbReference>
<dbReference type="GO" id="GO:0005524">
    <property type="term" value="F:ATP binding"/>
    <property type="evidence" value="ECO:0007669"/>
    <property type="project" value="UniProtKB-KW"/>
</dbReference>
<feature type="active site" description="Proton donor" evidence="22">
    <location>
        <position position="638"/>
    </location>
</feature>
<evidence type="ECO:0000256" key="6">
    <source>
        <dbReference type="ARBA" id="ARBA00015188"/>
    </source>
</evidence>
<dbReference type="GO" id="GO:0051301">
    <property type="term" value="P:cell division"/>
    <property type="evidence" value="ECO:0007669"/>
    <property type="project" value="UniProtKB-KW"/>
</dbReference>
<dbReference type="GO" id="GO:0071949">
    <property type="term" value="F:FAD binding"/>
    <property type="evidence" value="ECO:0007669"/>
    <property type="project" value="InterPro"/>
</dbReference>
<comment type="cofactor">
    <cofactor evidence="1 22">
        <name>FAD</name>
        <dbReference type="ChEBI" id="CHEBI:57692"/>
    </cofactor>
</comment>
<dbReference type="EC" id="1.3.1.98" evidence="5 22"/>
<evidence type="ECO:0000256" key="1">
    <source>
        <dbReference type="ARBA" id="ARBA00001974"/>
    </source>
</evidence>
<dbReference type="KEGG" id="puo:RZN69_10685"/>
<dbReference type="SUPFAM" id="SSF51984">
    <property type="entry name" value="MurCD N-terminal domain"/>
    <property type="match status" value="1"/>
</dbReference>
<keyword evidence="8" id="KW-0436">Ligase</keyword>
<dbReference type="PROSITE" id="PS51387">
    <property type="entry name" value="FAD_PCMH"/>
    <property type="match status" value="1"/>
</dbReference>
<gene>
    <name evidence="22 25" type="primary">murB</name>
    <name evidence="25" type="ORF">RZN69_10685</name>
</gene>
<dbReference type="SUPFAM" id="SSF53244">
    <property type="entry name" value="MurD-like peptide ligases, peptide-binding domain"/>
    <property type="match status" value="1"/>
</dbReference>
<dbReference type="InterPro" id="IPR013221">
    <property type="entry name" value="Mur_ligase_cen"/>
</dbReference>
<evidence type="ECO:0000256" key="22">
    <source>
        <dbReference type="HAMAP-Rule" id="MF_00037"/>
    </source>
</evidence>
<comment type="catalytic activity">
    <reaction evidence="21 22">
        <text>UDP-N-acetyl-alpha-D-muramate + NADP(+) = UDP-N-acetyl-3-O-(1-carboxyvinyl)-alpha-D-glucosamine + NADPH + H(+)</text>
        <dbReference type="Rhea" id="RHEA:12248"/>
        <dbReference type="ChEBI" id="CHEBI:15378"/>
        <dbReference type="ChEBI" id="CHEBI:57783"/>
        <dbReference type="ChEBI" id="CHEBI:58349"/>
        <dbReference type="ChEBI" id="CHEBI:68483"/>
        <dbReference type="ChEBI" id="CHEBI:70757"/>
        <dbReference type="EC" id="1.3.1.98"/>
    </reaction>
</comment>
<dbReference type="InterPro" id="IPR011601">
    <property type="entry name" value="MurB_C"/>
</dbReference>
<dbReference type="PANTHER" id="PTHR43445">
    <property type="entry name" value="UDP-N-ACETYLMURAMATE--L-ALANINE LIGASE-RELATED"/>
    <property type="match status" value="1"/>
</dbReference>
<protein>
    <recommendedName>
        <fullName evidence="6 22">UDP-N-acetylenolpyruvoylglucosamine reductase</fullName>
        <ecNumber evidence="5 22">1.3.1.98</ecNumber>
    </recommendedName>
    <alternativeName>
        <fullName evidence="20 22">UDP-N-acetylmuramate dehydrogenase</fullName>
    </alternativeName>
</protein>
<evidence type="ECO:0000256" key="12">
    <source>
        <dbReference type="ARBA" id="ARBA00022827"/>
    </source>
</evidence>
<keyword evidence="16 22" id="KW-0573">Peptidoglycan synthesis</keyword>
<reference evidence="25 26" key="1">
    <citation type="submission" date="2023-10" db="EMBL/GenBank/DDBJ databases">
        <title>Rubellicoccus peritrichatus gen. nov., sp. nov., isolated from an algae of coral reef tank.</title>
        <authorList>
            <person name="Luo J."/>
        </authorList>
    </citation>
    <scope>NUCLEOTIDE SEQUENCE [LARGE SCALE GENOMIC DNA]</scope>
    <source>
        <strain evidence="25 26">CR14</strain>
    </source>
</reference>
<evidence type="ECO:0000256" key="5">
    <source>
        <dbReference type="ARBA" id="ARBA00012518"/>
    </source>
</evidence>
<evidence type="ECO:0000256" key="9">
    <source>
        <dbReference type="ARBA" id="ARBA00022618"/>
    </source>
</evidence>
<comment type="similarity">
    <text evidence="22">Belongs to the MurB family.</text>
</comment>
<keyword evidence="23" id="KW-0812">Transmembrane</keyword>
<evidence type="ECO:0000256" key="21">
    <source>
        <dbReference type="ARBA" id="ARBA00048914"/>
    </source>
</evidence>
<sequence>MAKPVSIPESVFMLGVGGMGMAPLAVFLAQAGCNVTGVDDALQPSMRELLERHGVRIESTSELPEVEAVVFSSAVSRDNKFLSAALDRGLEVYRRGEMLSRLAADYKLVAVAGSHGKTTTTAMLIHFLTQSEIPFSYVLGARFRNDALPPARFDPAGEWLIAEIDESDGTIEHFSPEVTVFVNFDWDHADLYETPEHTRAAFMRLSERTESAVVLPADCEAHLTEPDGGKVHLIDHVDGDFNQMNAALASAAFQHISGLTDEPSLAGFPGIARRQDMLHQDKKLSILADYAHHPVEINALLGMIRSQCEDPIIVIFQPHRYTRTAAFAQEFAEALDIADHVILLPVYAASEVPLDHGQSEQILNHAKGDWVFAESSELIKRLSDRVAEIEKATVLFVGAGDIDQMANRFVDAWSLRNDLLKGLSSDSIIKLAEPLARRTTLRVGGPARFWAEPSTVEDLQCLLRNAAQAELATFFIGRGSNLVVSDEGFDGLVISLSAPAFRQIEILDDGRFKVGGGLRLKELCGAVAKAGKSGFEFLEGIPGTVGGSLKMNAGAMGGWIFDVVDEVEFITASGECHVYPKESFHVGYRHCSELKEAIAVSAILRASNPMQSDEIRRQMDTYANKRKESQPREPSAGCIFKNPEGNYAGKLVDELGLKGTAVGGAEVSDVHGNFIVNRNHATSEDVINLVRVVREKILEERGILLEPEVLLVGQTWKEVLA</sequence>
<dbReference type="InterPro" id="IPR006094">
    <property type="entry name" value="Oxid_FAD_bind_N"/>
</dbReference>
<keyword evidence="14 22" id="KW-0521">NADP</keyword>
<evidence type="ECO:0000256" key="11">
    <source>
        <dbReference type="ARBA" id="ARBA00022741"/>
    </source>
</evidence>
<evidence type="ECO:0000256" key="23">
    <source>
        <dbReference type="SAM" id="Phobius"/>
    </source>
</evidence>
<dbReference type="SUPFAM" id="SSF56194">
    <property type="entry name" value="Uridine diphospho-N-Acetylenolpyruvylglucosamine reductase, MurB, C-terminal domain"/>
    <property type="match status" value="1"/>
</dbReference>
<dbReference type="InterPro" id="IPR016166">
    <property type="entry name" value="FAD-bd_PCMH"/>
</dbReference>
<feature type="active site" evidence="22">
    <location>
        <position position="589"/>
    </location>
</feature>
<feature type="active site" evidence="22">
    <location>
        <position position="708"/>
    </location>
</feature>
<keyword evidence="17 22" id="KW-0560">Oxidoreductase</keyword>
<evidence type="ECO:0000313" key="26">
    <source>
        <dbReference type="Proteomes" id="UP001304300"/>
    </source>
</evidence>
<dbReference type="InterPro" id="IPR000713">
    <property type="entry name" value="Mur_ligase_N"/>
</dbReference>
<evidence type="ECO:0000256" key="15">
    <source>
        <dbReference type="ARBA" id="ARBA00022960"/>
    </source>
</evidence>
<accession>A0AAQ3LFE7</accession>
<dbReference type="InterPro" id="IPR016169">
    <property type="entry name" value="FAD-bd_PCMH_sub2"/>
</dbReference>
<evidence type="ECO:0000256" key="18">
    <source>
        <dbReference type="ARBA" id="ARBA00023306"/>
    </source>
</evidence>
<dbReference type="GO" id="GO:0008762">
    <property type="term" value="F:UDP-N-acetylmuramate dehydrogenase activity"/>
    <property type="evidence" value="ECO:0007669"/>
    <property type="project" value="UniProtKB-UniRule"/>
</dbReference>
<evidence type="ECO:0000256" key="4">
    <source>
        <dbReference type="ARBA" id="ARBA00004752"/>
    </source>
</evidence>
<dbReference type="InterPro" id="IPR003170">
    <property type="entry name" value="MurB"/>
</dbReference>
<evidence type="ECO:0000256" key="17">
    <source>
        <dbReference type="ARBA" id="ARBA00023002"/>
    </source>
</evidence>
<dbReference type="Pfam" id="PF01225">
    <property type="entry name" value="Mur_ligase"/>
    <property type="match status" value="1"/>
</dbReference>
<dbReference type="InterPro" id="IPR050061">
    <property type="entry name" value="MurCDEF_pg_biosynth"/>
</dbReference>
<dbReference type="InterPro" id="IPR016167">
    <property type="entry name" value="FAD-bd_PCMH_sub1"/>
</dbReference>
<dbReference type="Gene3D" id="3.40.1190.10">
    <property type="entry name" value="Mur-like, catalytic domain"/>
    <property type="match status" value="1"/>
</dbReference>
<evidence type="ECO:0000256" key="13">
    <source>
        <dbReference type="ARBA" id="ARBA00022840"/>
    </source>
</evidence>
<dbReference type="Gene3D" id="3.30.43.10">
    <property type="entry name" value="Uridine Diphospho-n-acetylenolpyruvylglucosamine Reductase, domain 2"/>
    <property type="match status" value="1"/>
</dbReference>
<dbReference type="AlphaFoldDB" id="A0AAQ3LFE7"/>
<dbReference type="InterPro" id="IPR036615">
    <property type="entry name" value="Mur_ligase_C_dom_sf"/>
</dbReference>
<proteinExistence type="inferred from homology"/>
<dbReference type="SUPFAM" id="SSF56176">
    <property type="entry name" value="FAD-binding/transporter-associated domain-like"/>
    <property type="match status" value="1"/>
</dbReference>
<dbReference type="SUPFAM" id="SSF53623">
    <property type="entry name" value="MurD-like peptide ligases, catalytic domain"/>
    <property type="match status" value="1"/>
</dbReference>
<evidence type="ECO:0000256" key="2">
    <source>
        <dbReference type="ARBA" id="ARBA00003921"/>
    </source>
</evidence>
<dbReference type="Gene3D" id="3.40.50.720">
    <property type="entry name" value="NAD(P)-binding Rossmann-like Domain"/>
    <property type="match status" value="1"/>
</dbReference>
<dbReference type="InterPro" id="IPR036318">
    <property type="entry name" value="FAD-bd_PCMH-like_sf"/>
</dbReference>
<feature type="domain" description="FAD-binding PCMH-type" evidence="24">
    <location>
        <begin position="443"/>
        <end position="609"/>
    </location>
</feature>
<keyword evidence="12 22" id="KW-0274">FAD</keyword>
<dbReference type="Pfam" id="PF02873">
    <property type="entry name" value="MurB_C"/>
    <property type="match status" value="1"/>
</dbReference>
<keyword evidence="18 22" id="KW-0131">Cell cycle</keyword>
<comment type="subcellular location">
    <subcellularLocation>
        <location evidence="3 22">Cytoplasm</location>
    </subcellularLocation>
</comment>
<dbReference type="GO" id="GO:0008360">
    <property type="term" value="P:regulation of cell shape"/>
    <property type="evidence" value="ECO:0007669"/>
    <property type="project" value="UniProtKB-KW"/>
</dbReference>
<dbReference type="PANTHER" id="PTHR43445:SF3">
    <property type="entry name" value="UDP-N-ACETYLMURAMATE--L-ALANINE LIGASE"/>
    <property type="match status" value="1"/>
</dbReference>
<evidence type="ECO:0000256" key="10">
    <source>
        <dbReference type="ARBA" id="ARBA00022630"/>
    </source>
</evidence>
<dbReference type="Gene3D" id="3.90.190.20">
    <property type="entry name" value="Mur ligase, C-terminal domain"/>
    <property type="match status" value="1"/>
</dbReference>
<dbReference type="NCBIfam" id="TIGR00179">
    <property type="entry name" value="murB"/>
    <property type="match status" value="1"/>
</dbReference>
<keyword evidence="23" id="KW-1133">Transmembrane helix</keyword>
<evidence type="ECO:0000256" key="16">
    <source>
        <dbReference type="ARBA" id="ARBA00022984"/>
    </source>
</evidence>
<name>A0AAQ3LFE7_9BACT</name>
<dbReference type="Pfam" id="PF08245">
    <property type="entry name" value="Mur_ligase_M"/>
    <property type="match status" value="1"/>
</dbReference>
<keyword evidence="13" id="KW-0067">ATP-binding</keyword>
<evidence type="ECO:0000259" key="24">
    <source>
        <dbReference type="PROSITE" id="PS51387"/>
    </source>
</evidence>
<organism evidence="25 26">
    <name type="scientific">Rubellicoccus peritrichatus</name>
    <dbReference type="NCBI Taxonomy" id="3080537"/>
    <lineage>
        <taxon>Bacteria</taxon>
        <taxon>Pseudomonadati</taxon>
        <taxon>Verrucomicrobiota</taxon>
        <taxon>Opitutia</taxon>
        <taxon>Puniceicoccales</taxon>
        <taxon>Cerasicoccaceae</taxon>
        <taxon>Rubellicoccus</taxon>
    </lineage>
</organism>
<dbReference type="GO" id="GO:0016881">
    <property type="term" value="F:acid-amino acid ligase activity"/>
    <property type="evidence" value="ECO:0007669"/>
    <property type="project" value="InterPro"/>
</dbReference>
<dbReference type="Pfam" id="PF01565">
    <property type="entry name" value="FAD_binding_4"/>
    <property type="match status" value="1"/>
</dbReference>
<evidence type="ECO:0000256" key="19">
    <source>
        <dbReference type="ARBA" id="ARBA00023316"/>
    </source>
</evidence>
<dbReference type="GO" id="GO:0009252">
    <property type="term" value="P:peptidoglycan biosynthetic process"/>
    <property type="evidence" value="ECO:0007669"/>
    <property type="project" value="UniProtKB-UniRule"/>
</dbReference>
<keyword evidence="19 22" id="KW-0961">Cell wall biogenesis/degradation</keyword>
<evidence type="ECO:0000256" key="20">
    <source>
        <dbReference type="ARBA" id="ARBA00031026"/>
    </source>
</evidence>
<keyword evidence="11" id="KW-0547">Nucleotide-binding</keyword>
<dbReference type="InterPro" id="IPR036635">
    <property type="entry name" value="MurB_C_sf"/>
</dbReference>
<keyword evidence="9 22" id="KW-0132">Cell division</keyword>
<dbReference type="InterPro" id="IPR036565">
    <property type="entry name" value="Mur-like_cat_sf"/>
</dbReference>
<dbReference type="Gene3D" id="3.90.78.10">
    <property type="entry name" value="UDP-N-acetylenolpyruvoylglucosamine reductase, C-terminal domain"/>
    <property type="match status" value="1"/>
</dbReference>
<dbReference type="GO" id="GO:0071555">
    <property type="term" value="P:cell wall organization"/>
    <property type="evidence" value="ECO:0007669"/>
    <property type="project" value="UniProtKB-KW"/>
</dbReference>
<keyword evidence="7 22" id="KW-0963">Cytoplasm</keyword>
<comment type="function">
    <text evidence="2 22">Cell wall formation.</text>
</comment>
<dbReference type="Proteomes" id="UP001304300">
    <property type="component" value="Chromosome"/>
</dbReference>
<keyword evidence="23" id="KW-0472">Membrane</keyword>
<dbReference type="Gene3D" id="3.30.465.10">
    <property type="match status" value="1"/>
</dbReference>
<keyword evidence="10 22" id="KW-0285">Flavoprotein</keyword>
<dbReference type="NCBIfam" id="NF010480">
    <property type="entry name" value="PRK13905.1"/>
    <property type="match status" value="1"/>
</dbReference>
<evidence type="ECO:0000256" key="14">
    <source>
        <dbReference type="ARBA" id="ARBA00022857"/>
    </source>
</evidence>